<keyword evidence="2" id="KW-0378">Hydrolase</keyword>
<dbReference type="AlphaFoldDB" id="A0AAD5Y3B8"/>
<evidence type="ECO:0000313" key="5">
    <source>
        <dbReference type="Proteomes" id="UP001210925"/>
    </source>
</evidence>
<reference evidence="4" key="1">
    <citation type="submission" date="2020-05" db="EMBL/GenBank/DDBJ databases">
        <title>Phylogenomic resolution of chytrid fungi.</title>
        <authorList>
            <person name="Stajich J.E."/>
            <person name="Amses K."/>
            <person name="Simmons R."/>
            <person name="Seto K."/>
            <person name="Myers J."/>
            <person name="Bonds A."/>
            <person name="Quandt C.A."/>
            <person name="Barry K."/>
            <person name="Liu P."/>
            <person name="Grigoriev I."/>
            <person name="Longcore J.E."/>
            <person name="James T.Y."/>
        </authorList>
    </citation>
    <scope>NUCLEOTIDE SEQUENCE</scope>
    <source>
        <strain evidence="4">PLAUS21</strain>
    </source>
</reference>
<dbReference type="PANTHER" id="PTHR10161">
    <property type="entry name" value="TARTRATE-RESISTANT ACID PHOSPHATASE TYPE 5"/>
    <property type="match status" value="1"/>
</dbReference>
<organism evidence="4 5">
    <name type="scientific">Boothiomyces macroporosus</name>
    <dbReference type="NCBI Taxonomy" id="261099"/>
    <lineage>
        <taxon>Eukaryota</taxon>
        <taxon>Fungi</taxon>
        <taxon>Fungi incertae sedis</taxon>
        <taxon>Chytridiomycota</taxon>
        <taxon>Chytridiomycota incertae sedis</taxon>
        <taxon>Chytridiomycetes</taxon>
        <taxon>Rhizophydiales</taxon>
        <taxon>Terramycetaceae</taxon>
        <taxon>Boothiomyces</taxon>
    </lineage>
</organism>
<evidence type="ECO:0000313" key="4">
    <source>
        <dbReference type="EMBL" id="KAJ3256476.1"/>
    </source>
</evidence>
<dbReference type="GO" id="GO:0016787">
    <property type="term" value="F:hydrolase activity"/>
    <property type="evidence" value="ECO:0007669"/>
    <property type="project" value="UniProtKB-KW"/>
</dbReference>
<feature type="domain" description="Calcineurin-like phosphoesterase" evidence="3">
    <location>
        <begin position="13"/>
        <end position="200"/>
    </location>
</feature>
<name>A0AAD5Y3B8_9FUNG</name>
<gene>
    <name evidence="4" type="ORF">HK103_005474</name>
</gene>
<dbReference type="Gene3D" id="3.60.21.10">
    <property type="match status" value="1"/>
</dbReference>
<evidence type="ECO:0000256" key="2">
    <source>
        <dbReference type="ARBA" id="ARBA00022801"/>
    </source>
</evidence>
<keyword evidence="5" id="KW-1185">Reference proteome</keyword>
<dbReference type="Pfam" id="PF00149">
    <property type="entry name" value="Metallophos"/>
    <property type="match status" value="1"/>
</dbReference>
<comment type="caution">
    <text evidence="4">The sequence shown here is derived from an EMBL/GenBank/DDBJ whole genome shotgun (WGS) entry which is preliminary data.</text>
</comment>
<dbReference type="SUPFAM" id="SSF56300">
    <property type="entry name" value="Metallo-dependent phosphatases"/>
    <property type="match status" value="1"/>
</dbReference>
<dbReference type="PANTHER" id="PTHR10161:SF14">
    <property type="entry name" value="TARTRATE-RESISTANT ACID PHOSPHATASE TYPE 5"/>
    <property type="match status" value="1"/>
</dbReference>
<dbReference type="InterPro" id="IPR051558">
    <property type="entry name" value="Metallophosphoesterase_PAP"/>
</dbReference>
<protein>
    <recommendedName>
        <fullName evidence="3">Calcineurin-like phosphoesterase domain-containing protein</fullName>
    </recommendedName>
</protein>
<proteinExistence type="predicted"/>
<keyword evidence="1" id="KW-0732">Signal</keyword>
<dbReference type="EMBL" id="JADGKB010000050">
    <property type="protein sequence ID" value="KAJ3256476.1"/>
    <property type="molecule type" value="Genomic_DNA"/>
</dbReference>
<dbReference type="Proteomes" id="UP001210925">
    <property type="component" value="Unassembled WGS sequence"/>
</dbReference>
<evidence type="ECO:0000259" key="3">
    <source>
        <dbReference type="Pfam" id="PF00149"/>
    </source>
</evidence>
<dbReference type="InterPro" id="IPR029052">
    <property type="entry name" value="Metallo-depent_PP-like"/>
</dbReference>
<dbReference type="InterPro" id="IPR004843">
    <property type="entry name" value="Calcineurin-like_PHP"/>
</dbReference>
<sequence>MNGWARDTGAAHIVGVGDNIYYNGVKSIDDSQWDSNWYQPFKANQPYLRELPWHAMLGNHDYCYGNPWAEIQYKQNGWRMDDFFWSFSVQLPSSKTATFIYLDTNFLAYGPNTQPWILQDCHGMFDVFQQQIIKNKWSVESQLNEIENLLLKSKSSDWVFVFGHHPLGYGPCGAEGNLNQLASLLEKYQVQMYINGHVHSLDYGTSPSGTLYFTSGAGGDVNGGGCKPQNANQWSKDHLAGFISCKIQGNEAYVSVVDSHGATIFSTAVNPKTNIHPK</sequence>
<evidence type="ECO:0000256" key="1">
    <source>
        <dbReference type="ARBA" id="ARBA00022729"/>
    </source>
</evidence>
<accession>A0AAD5Y3B8</accession>